<evidence type="ECO:0000256" key="1">
    <source>
        <dbReference type="SAM" id="Phobius"/>
    </source>
</evidence>
<evidence type="ECO:0008006" key="4">
    <source>
        <dbReference type="Google" id="ProtNLM"/>
    </source>
</evidence>
<evidence type="ECO:0000313" key="2">
    <source>
        <dbReference type="EMBL" id="VEU75212.1"/>
    </source>
</evidence>
<dbReference type="AlphaFoldDB" id="A0A449B3P1"/>
<dbReference type="NCBIfam" id="NF045962">
    <property type="entry name" value="MAG2810_fam"/>
    <property type="match status" value="1"/>
</dbReference>
<keyword evidence="3" id="KW-1185">Reference proteome</keyword>
<keyword evidence="1" id="KW-1133">Transmembrane helix</keyword>
<keyword evidence="1" id="KW-0472">Membrane</keyword>
<reference evidence="2 3" key="1">
    <citation type="submission" date="2019-01" db="EMBL/GenBank/DDBJ databases">
        <authorList>
            <consortium name="Pathogen Informatics"/>
        </authorList>
    </citation>
    <scope>NUCLEOTIDE SEQUENCE [LARGE SCALE GENOMIC DNA]</scope>
    <source>
        <strain evidence="2 3">NCTC10168</strain>
    </source>
</reference>
<keyword evidence="1" id="KW-0812">Transmembrane</keyword>
<dbReference type="RefSeq" id="WP_129646127.1">
    <property type="nucleotide sequence ID" value="NZ_LR215037.1"/>
</dbReference>
<accession>A0A449B3P1</accession>
<sequence length="421" mass="49520">MENNLFLSKNQFKEFISKKVNSRVDTAVKGLYSDKKFLSKFWLATIGYWIGLSLLLIGILFFIINISTGIYANFKQNDFFQNNSKIFFSIMYTLMLVFSISGILIFLLSRSAKKNIKNSVINNFEAQSLYSDIFEIFNLERRKDNDNDELNHQNTIRFFKNMNNFKNISNFNLVENKYPIYELSNGKNYFKMGNLEYFNLNWVNKNSLKKSKIRKLVKSGSEIYGNYIQDPKKIKRFGYAFKSEKLSSDMNLIFFDPLNVYSKEDPNYSILDKEYTHLSVKGIANPYVNKWIMDKENLDLINTIYNELNISSVNSIGNKIKNNQIESIGMVVKNSEVYIWFDTPFELLDLKSQAVSLKKEENIKYISEKIIDDFYLIYLIFQLCSPFGFSVKLKNTFNEKNIEKNKNDEEFLFSDQENNEN</sequence>
<dbReference type="OrthoDB" id="394679at2"/>
<evidence type="ECO:0000313" key="3">
    <source>
        <dbReference type="Proteomes" id="UP000290243"/>
    </source>
</evidence>
<organism evidence="2 3">
    <name type="scientific">Mycoplasmopsis maculosa</name>
    <dbReference type="NCBI Taxonomy" id="114885"/>
    <lineage>
        <taxon>Bacteria</taxon>
        <taxon>Bacillati</taxon>
        <taxon>Mycoplasmatota</taxon>
        <taxon>Mycoplasmoidales</taxon>
        <taxon>Metamycoplasmataceae</taxon>
        <taxon>Mycoplasmopsis</taxon>
    </lineage>
</organism>
<dbReference type="Proteomes" id="UP000290243">
    <property type="component" value="Chromosome"/>
</dbReference>
<gene>
    <name evidence="2" type="ORF">NCTC10168_00128</name>
</gene>
<proteinExistence type="predicted"/>
<name>A0A449B3P1_9BACT</name>
<feature type="transmembrane region" description="Helical" evidence="1">
    <location>
        <begin position="41"/>
        <end position="66"/>
    </location>
</feature>
<dbReference type="EMBL" id="LR215037">
    <property type="protein sequence ID" value="VEU75212.1"/>
    <property type="molecule type" value="Genomic_DNA"/>
</dbReference>
<dbReference type="KEGG" id="mmau:NCTC10168_00128"/>
<protein>
    <recommendedName>
        <fullName evidence="4">DUF3137 domain-containing protein</fullName>
    </recommendedName>
</protein>
<feature type="transmembrane region" description="Helical" evidence="1">
    <location>
        <begin position="86"/>
        <end position="108"/>
    </location>
</feature>